<keyword evidence="1" id="KW-1185">Reference proteome</keyword>
<evidence type="ECO:0000313" key="2">
    <source>
        <dbReference type="WBParaSite" id="nRc.2.0.1.t22372-RA"/>
    </source>
</evidence>
<name>A0A915J7D8_ROMCU</name>
<dbReference type="Proteomes" id="UP000887565">
    <property type="component" value="Unplaced"/>
</dbReference>
<dbReference type="AlphaFoldDB" id="A0A915J7D8"/>
<reference evidence="2" key="1">
    <citation type="submission" date="2022-11" db="UniProtKB">
        <authorList>
            <consortium name="WormBaseParasite"/>
        </authorList>
    </citation>
    <scope>IDENTIFICATION</scope>
</reference>
<protein>
    <submittedName>
        <fullName evidence="2">Uncharacterized protein</fullName>
    </submittedName>
</protein>
<accession>A0A915J7D8</accession>
<dbReference type="WBParaSite" id="nRc.2.0.1.t22372-RA">
    <property type="protein sequence ID" value="nRc.2.0.1.t22372-RA"/>
    <property type="gene ID" value="nRc.2.0.1.g22372"/>
</dbReference>
<sequence length="1032" mass="118676">MVDRFVMGQIMSFDMPDMNKYKYEYLGETGDDVSTYALYVESNKRQIIINIMQESDPKFEEVSQFKGRLVPHHHDKMIYESLVVNLIVDQKKQKTRTTAKHSVVNLKQWYETYHQKPDRGLSLKQYLSDRGVIFSGLAKSIIFYYFNEVLYNKASILQENSKYMEGIMAHLQSQYKTYFRDEREFVAFCKGAAIEKFELLTSYKTHTDVLALRRERKRWYSYTRKQFFSDVLRATILVKVVKIHQANEDLTANLLFSKVSEFYDTVQHEITTSQEKPMAFAMAFGENKVVVKPLEYKPSAETNAQPRTSGEVIEKLNSMCLSPKSRRRRRESMRQQCLFDWEDVDQFNEGKFRDNEKIKIDEEKFLRYLTKVENENKRYQLLDFVEQQGAIRNSKLKHIVSQSKLIQRLSGLSKTSHLVMRSFMLKSVVGDLLSGDFKGFAANVGFIGGSYVMMKLSDNMKTRALKLSLANKATFRSAVKVAAPFVSRLTSAYNIYHLYKSIQAYKNGSSEALLSVINDGTFVLVDTVEIGAELLETFGVVEGLTSVVFPIGTALAAVAMLGTEIYTAYKSFKALKQIDQEIHLTKSEWFVEGFRSLLGMSYHDYLPKLYEAKELNQHLVNAKSILLSKPGIDHNAIGLSRKKTKSGAAYIETGNGIDYVVGLKNYSNIVSMGDGEKYVTTGNESDSFIVQGDTRGTLNGSGGQDFLDLQWLSPKLEKVLITVAEEKTDVLSADKKEPFLTAYNVFDIIMRVSLVFLDKVEIKVKKFKMFAIWTTGTALNAMKYIEDAERLKIIFNIWLTDKNETLLIGHSMEHALTELTITRNNNDVILTLNGIEGDGGATFSLFSIFLESAFDLEWYKKVIVIHHRPMNISYVDGNHSRSQSIRQEYHENGRVSINQHNVEIFPKDCNDLNFSPFELIFDQNVNVIIIQESDIERNITIKIEQSILDFDFVQHDSNLLIFAYKYLFDLDSATVIILKKFFVRYFSNLHTINLKFEDLSFNLMQEMTLKGLVTLDRLVEHEERFFLKMISD</sequence>
<evidence type="ECO:0000313" key="1">
    <source>
        <dbReference type="Proteomes" id="UP000887565"/>
    </source>
</evidence>
<proteinExistence type="predicted"/>
<organism evidence="1 2">
    <name type="scientific">Romanomermis culicivorax</name>
    <name type="common">Nematode worm</name>
    <dbReference type="NCBI Taxonomy" id="13658"/>
    <lineage>
        <taxon>Eukaryota</taxon>
        <taxon>Metazoa</taxon>
        <taxon>Ecdysozoa</taxon>
        <taxon>Nematoda</taxon>
        <taxon>Enoplea</taxon>
        <taxon>Dorylaimia</taxon>
        <taxon>Mermithida</taxon>
        <taxon>Mermithoidea</taxon>
        <taxon>Mermithidae</taxon>
        <taxon>Romanomermis</taxon>
    </lineage>
</organism>